<dbReference type="GeneID" id="108625224"/>
<dbReference type="InterPro" id="IPR001628">
    <property type="entry name" value="Znf_hrmn_rcpt"/>
</dbReference>
<dbReference type="PROSITE" id="PS51805">
    <property type="entry name" value="EPHD"/>
    <property type="match status" value="1"/>
</dbReference>
<dbReference type="PROSITE" id="PS50016">
    <property type="entry name" value="ZF_PHD_2"/>
    <property type="match status" value="3"/>
</dbReference>
<dbReference type="EC" id="2.1.1.355" evidence="2"/>
<keyword evidence="3" id="KW-0489">Methyltransferase</keyword>
<dbReference type="SMART" id="SM00317">
    <property type="entry name" value="SET"/>
    <property type="match status" value="1"/>
</dbReference>
<feature type="compositionally biased region" description="Basic and acidic residues" evidence="19">
    <location>
        <begin position="474"/>
        <end position="483"/>
    </location>
</feature>
<feature type="compositionally biased region" description="Polar residues" evidence="19">
    <location>
        <begin position="403"/>
        <end position="433"/>
    </location>
</feature>
<keyword evidence="4" id="KW-0808">Transferase</keyword>
<keyword evidence="7" id="KW-0677">Repeat</keyword>
<dbReference type="FunFam" id="3.30.40.10:FF:000002">
    <property type="entry name" value="Histone-lysine N-methyltransferase"/>
    <property type="match status" value="1"/>
</dbReference>
<feature type="domain" description="Nuclear receptor" evidence="23">
    <location>
        <begin position="539"/>
        <end position="652"/>
    </location>
</feature>
<feature type="region of interest" description="Disordered" evidence="19">
    <location>
        <begin position="2217"/>
        <end position="2275"/>
    </location>
</feature>
<feature type="compositionally biased region" description="Polar residues" evidence="19">
    <location>
        <begin position="2109"/>
        <end position="2122"/>
    </location>
</feature>
<keyword evidence="5" id="KW-0949">S-adenosyl-L-methionine</keyword>
<dbReference type="Pfam" id="PF05965">
    <property type="entry name" value="FYRC"/>
    <property type="match status" value="1"/>
</dbReference>
<keyword evidence="18" id="KW-0175">Coiled coil</keyword>
<dbReference type="InterPro" id="IPR001965">
    <property type="entry name" value="Znf_PHD"/>
</dbReference>
<feature type="region of interest" description="Disordered" evidence="19">
    <location>
        <begin position="2103"/>
        <end position="2122"/>
    </location>
</feature>
<dbReference type="GO" id="GO:0140949">
    <property type="term" value="F:histone H3K9 trimethyltransferase activity"/>
    <property type="evidence" value="ECO:0007669"/>
    <property type="project" value="UniProtKB-EC"/>
</dbReference>
<dbReference type="GO" id="GO:0003700">
    <property type="term" value="F:DNA-binding transcription factor activity"/>
    <property type="evidence" value="ECO:0007669"/>
    <property type="project" value="InterPro"/>
</dbReference>
<keyword evidence="9" id="KW-0862">Zinc</keyword>
<dbReference type="PANTHER" id="PTHR45838:SF4">
    <property type="entry name" value="HISTONE-LYSINE N-METHYLTRANSFERASE TRITHORAX"/>
    <property type="match status" value="1"/>
</dbReference>
<feature type="compositionally biased region" description="Polar residues" evidence="19">
    <location>
        <begin position="97"/>
        <end position="114"/>
    </location>
</feature>
<name>A0AAJ7IZP3_9HYME</name>
<dbReference type="GO" id="GO:0043565">
    <property type="term" value="F:sequence-specific DNA binding"/>
    <property type="evidence" value="ECO:0007669"/>
    <property type="project" value="InterPro"/>
</dbReference>
<evidence type="ECO:0000256" key="8">
    <source>
        <dbReference type="ARBA" id="ARBA00022771"/>
    </source>
</evidence>
<feature type="domain" description="Post-SET" evidence="22">
    <location>
        <begin position="3455"/>
        <end position="3471"/>
    </location>
</feature>
<evidence type="ECO:0000256" key="15">
    <source>
        <dbReference type="ARBA" id="ARBA00023242"/>
    </source>
</evidence>
<dbReference type="SMART" id="SM00508">
    <property type="entry name" value="PostSET"/>
    <property type="match status" value="1"/>
</dbReference>
<evidence type="ECO:0000256" key="13">
    <source>
        <dbReference type="ARBA" id="ARBA00023125"/>
    </source>
</evidence>
<evidence type="ECO:0000313" key="26">
    <source>
        <dbReference type="RefSeq" id="XP_017880529.1"/>
    </source>
</evidence>
<feature type="domain" description="PHD-type" evidence="20">
    <location>
        <begin position="956"/>
        <end position="1008"/>
    </location>
</feature>
<feature type="compositionally biased region" description="Polar residues" evidence="19">
    <location>
        <begin position="451"/>
        <end position="463"/>
    </location>
</feature>
<feature type="region of interest" description="Disordered" evidence="19">
    <location>
        <begin position="798"/>
        <end position="840"/>
    </location>
</feature>
<evidence type="ECO:0000256" key="18">
    <source>
        <dbReference type="SAM" id="Coils"/>
    </source>
</evidence>
<reference evidence="26" key="1">
    <citation type="submission" date="2025-08" db="UniProtKB">
        <authorList>
            <consortium name="RefSeq"/>
        </authorList>
    </citation>
    <scope>IDENTIFICATION</scope>
    <source>
        <tissue evidence="26">Whole body</tissue>
    </source>
</reference>
<dbReference type="GO" id="GO:0032259">
    <property type="term" value="P:methylation"/>
    <property type="evidence" value="ECO:0007669"/>
    <property type="project" value="UniProtKB-KW"/>
</dbReference>
<dbReference type="GO" id="GO:0045893">
    <property type="term" value="P:positive regulation of DNA-templated transcription"/>
    <property type="evidence" value="ECO:0007669"/>
    <property type="project" value="TreeGrafter"/>
</dbReference>
<evidence type="ECO:0000256" key="11">
    <source>
        <dbReference type="ARBA" id="ARBA00023015"/>
    </source>
</evidence>
<feature type="compositionally biased region" description="Polar residues" evidence="19">
    <location>
        <begin position="1920"/>
        <end position="1931"/>
    </location>
</feature>
<dbReference type="CDD" id="cd15489">
    <property type="entry name" value="PHD_SF"/>
    <property type="match status" value="1"/>
</dbReference>
<sequence>MGRSKFPGKPPKTVTRKRIKVLGQPETAQTDSVTVAENIYYGLSLFNETFGDNEKEHPPFHGFSTKEANLSVSYIKTQQHDTENTTVKSPPDAATNPIPQQAEQNITDTKSSPSNTENNTENLCDKNSKPAEKDIKKDVTVVNSKHTVKFPRPKSRKNGKNLKFSNFIKTPILKSVNNILDQRTRQLHNSTAKRLLQRAKSNSNNVRNMTAQCVDKSNAVRKFILPVRSAHSSRVIKPNKRFIEELEEISGAEHSENEVGTHVKKAKFALNKLCNQETKLKDGNIGRPCTKPKDAEGKSKAKKVAQNGNSNGQTVMQSVKNPEKLSSAQDAQVTKTTNAEIKRTNLSNKNKIVKNSPDEEAISVQDGTQNVIRKNQNGKLAVANSKSQKQISVPIKVLPDSDVPSSESSRIQTRSGAQSETAADLDASQTNSEDATRTKKNIGIRNHDNVDNGSKTAEGNSDNFDTESTSSESGSEHSNHTEDEQSEWTGMKLSGGKVILRKARLKLDNKCVGGTEGPFSTTNGNGITGGNTNLGLTGTIKCGVCGAVRFYRFVKQARKFGIHSCESCRKFISKMIKRQACAKSTNSTLPALQCHKGDGLCLVPPVVRSQQWNLMRCVYKARCPACWLKMCLKCYNIPSSLRTGLNALLPPMMRDPLSIPLTLTHEDNDNQGQKLISSKLGWPAEDNSEKNLFKSAMSWRSIEIGQKASYQGTGGFLYTKLDKLDSSLNISPNKKRRKNNRIKVRKKLKNPMFSSPSLAQCPQPLRQRLDLKGPRVKHVCRSASVALGQPIATFPMVDGKVDTESNKHIPKTSKETDKNEKKDEMREKETQKQNDENTVNYNAINVSQQSYPKRGKAQQTVSTSNFQVVPKTNNEVLHTVSIDFWEQYDPSEVGQKGFALIGSELFHIPAICYLCGSAGKEPLIHCQCCCEPYHAFCLEPSEWNACAQPNWCCPRCTICQSCHLRSGPKLSCIRCRQSFHHSCLSKSGVSARLYSPERPYVCQSCVKCKSCGSEGVNVHVGNLPLCSMCFKLRQQGNYCPLCQRCYNENDFDTKMMECSECSYWVHAHCEGLSDERYQILSYLPDTIEFTCSQCSSNPNSIWRNAIEAELKAGFIGVIKSLSKNKKACAALKWSPRKECSCRPLSNGRKLDFSNEKFDSNVVSGKEGLSLEDSEENSNEKVKSIEFTLNNNSKSNSINKVDDDQASDSSNRRGLRRLRQKFHLKECSVRVRNCVIKDTQDGDKKDLIIQENSNSNSNDIECHCSDQQIIVRPSLTLMSAKRKVNNNEYKTLSQFHCDLEHIINRTRNKELTDAYYEILREVFPWFSPKSIKNDNEKSGTLTPPREADKADGSVTKLDDSILEVWKEEVMKAPKAIAAKTANLYNVSVEDSRSCCLCKGLGDGLETKEGRLLYCGKNEWVHSNCALWSNEVYEEIDGSLQNVHSAISRGRLIRCSECGKKGASVGCCAKNCNSTFHYPCARNVGLAFNDDKTVFCSSHLNNCTHKTLQNDSEFSLRRPVYVELDRKKKKFAEPNKVKVMIGSLTIDCLGTIRPEYSDAIEKIIPCDYKCSRLYWSTVNPFKIVKYYIRTYIQVYAPEVSSDLENNITIDHSKEREKEDALNTVQTEYLAVKQTLDALVDAVCNKEVDENLAEQNNTDLLPPELTEAIFEELPHDLLDGISMQDILLTYEDLLAMDLKNDGSFATDLFKDDMLTPEVDEIIKPPESKISKVDPASVELGSHNDLWVHLETKASVHDLMDDLFSSKNQKHGGRELKRSKSEVMSNSPLIVGGQRHHQRSCSLTWSCKLDGTYGPAIKRRKLSRNATMTKSNESNVMVLDSQNERPPTLHELRIPDGIMVTVGRTNTPNILSDSMRELKYCIEDASGVNRRVISTGREEGKEHKRLFWHARQQPRILQVDGTVDPSSASECSSPEYNIEEKTDGLRVPEHLSIPQLDGINDESSCDSDEFALFAEKDINSCTKSSNTLRSKRIYGLIRSHITKSSDKLQKAKENDFSDQPHFKENNSKMNLKIPQLDGADDISSDDECISPQHVQNARSEITSQCETPLDHIDHPVTCKRCRCTYRTQDSYNRHVSNCDIMITSDSDSETMDNKLTSPDSRFSPSIGSVSPQFITLSPSEGHTLSSDYPDIQATSPLEATVPSPHPAIQIEPIAQAIITPQIHTHATVETVHQTVLTSNDMIVQTQYTRTTTTLPNTTVLPQESSVQITEITDAPSVGSDSSRSPNSVSTPMNSPNSASPRTIPSPQVSPTFSSTGVQTAANESANVQVIKLAKAKSPRASKSRTKGIKTQIAKNTIQPHNGHARFQPVQNNAPVIQLQQAQRPSAPTVILQQTPPGIMSYVETLQQQSGQNLQYVTTIGGQHEAAFKPQFITTNHLVPGAYIQASSDNLLALQNGGISILPGVQIAQPQPTVLGTIIQQQPSAIQCGVISSEQLLLSSTPTLEMFTDSTGSMFLSNQPMYYGLETIVSNTVMSSSQFMAGAVPQVLASSYQTTTQVFQASKLMEPLVDVQAVPGVPTVAAVQSVQSVPGGVPGVPNVPNVANVSNMSNVTNIASIPNVPSVTNVPNAPGVPAIPTIPTVSSACSVSNISNIPSITNIPNVSSVHTVPSLPSMPSVPSIPTISTTSNVPSVSNLPSASSVPNIPSVSDVQNILTAPVIPNLPIGPSIPNVSNISNMPNTPALPNTSNISNIPAVSAVQNVSNVPTLPPSMGNVSSISTVPSGYVVMNQPKPTAQSEPIVTPSQINIPAIPERNFASATCNAMLPVSCQSFTEPVTPIQLPDACPSEPQVAPIAASSPKLSQNSIPTIPRVAVRPSPAANSVTQPNSGPWKITESLFGSEQMMSNGIRPYFDSKHVSQNTSMIKSSISSKIPPLPNHCITQRDIIVNKLNHDVNNVHNNFSSVSNSNNINVSTSNNPVIANSSVQNKITMSTSNVPTSRPMNRVLPMQAVTPKQDTTKTIQKTEMIIEEPTKPEIKPAEPEQKLAEAKKQIVEAVVPTVKKPETTINNINETLKLNTETIEKVKENLKLELDREKLQNASLKIVLQKQLQDGSYKITHNMKAVTQNKKSPQVTSVEILPSKQVPQITSLQLLPIKTFTLKTNKIEEKVKPIENNKFNLLKTKTPPVAVKKPRVISKSIKSVQPPPPTTLTQKNASKGPTLMYEIRSQDGFTHTASSMAEVWETVFQAVQNARKAHNLPPLPHNPLIENLGLENNATVYLVEQLPKVNRCTKYKPRFHNLTPPKPGETENDLLKACDNGAARAEPFKGRKVHDMFSWLASRHRQQPKMISISEAEARRVTSTNLPMAMRFRILKETSKESVGVYHSHIHGRGLFCLRDIEAGEMVIEYAGEVIRASLTDKREKYYDSKNIGCYMFKIDDHFVVDATMKGNAARFINHSCEPNCYSRVVDILGKKHILIFALRRIIQGEELTYDYKFPFEDIKIPCTCGSRRCRKYLN</sequence>
<dbReference type="SUPFAM" id="SSF82199">
    <property type="entry name" value="SET domain"/>
    <property type="match status" value="1"/>
</dbReference>
<feature type="region of interest" description="Disordered" evidence="19">
    <location>
        <begin position="77"/>
        <end position="137"/>
    </location>
</feature>
<feature type="region of interest" description="Disordered" evidence="19">
    <location>
        <begin position="2003"/>
        <end position="2024"/>
    </location>
</feature>
<feature type="domain" description="PHD-type" evidence="20">
    <location>
        <begin position="909"/>
        <end position="959"/>
    </location>
</feature>
<evidence type="ECO:0000313" key="25">
    <source>
        <dbReference type="Proteomes" id="UP000694925"/>
    </source>
</evidence>
<dbReference type="CDD" id="cd15506">
    <property type="entry name" value="PHD1_KMT2A_like"/>
    <property type="match status" value="1"/>
</dbReference>
<dbReference type="InterPro" id="IPR019787">
    <property type="entry name" value="Znf_PHD-finger"/>
</dbReference>
<comment type="subcellular location">
    <subcellularLocation>
        <location evidence="1">Nucleus</location>
    </subcellularLocation>
</comment>
<feature type="compositionally biased region" description="Polar residues" evidence="19">
    <location>
        <begin position="380"/>
        <end position="391"/>
    </location>
</feature>
<feature type="compositionally biased region" description="Basic and acidic residues" evidence="19">
    <location>
        <begin position="2003"/>
        <end position="2022"/>
    </location>
</feature>
<dbReference type="SMART" id="SM00249">
    <property type="entry name" value="PHD"/>
    <property type="match status" value="4"/>
</dbReference>
<evidence type="ECO:0000259" key="20">
    <source>
        <dbReference type="PROSITE" id="PS50016"/>
    </source>
</evidence>
<dbReference type="PROSITE" id="PS51542">
    <property type="entry name" value="FYRN"/>
    <property type="match status" value="1"/>
</dbReference>
<dbReference type="InterPro" id="IPR003889">
    <property type="entry name" value="FYrich_C"/>
</dbReference>
<dbReference type="InterPro" id="IPR003616">
    <property type="entry name" value="Post-SET_dom"/>
</dbReference>
<feature type="compositionally biased region" description="Basic and acidic residues" evidence="19">
    <location>
        <begin position="123"/>
        <end position="137"/>
    </location>
</feature>
<evidence type="ECO:0000256" key="17">
    <source>
        <dbReference type="PROSITE-ProRule" id="PRU00146"/>
    </source>
</evidence>
<feature type="region of interest" description="Disordered" evidence="19">
    <location>
        <begin position="280"/>
        <end position="315"/>
    </location>
</feature>
<dbReference type="InterPro" id="IPR011011">
    <property type="entry name" value="Znf_FYVE_PHD"/>
</dbReference>
<feature type="region of interest" description="Disordered" evidence="19">
    <location>
        <begin position="380"/>
        <end position="492"/>
    </location>
</feature>
<evidence type="ECO:0000256" key="7">
    <source>
        <dbReference type="ARBA" id="ARBA00022737"/>
    </source>
</evidence>
<dbReference type="PROSITE" id="PS51543">
    <property type="entry name" value="FYRC"/>
    <property type="match status" value="1"/>
</dbReference>
<dbReference type="Pfam" id="PF00856">
    <property type="entry name" value="SET"/>
    <property type="match status" value="1"/>
</dbReference>
<evidence type="ECO:0000256" key="9">
    <source>
        <dbReference type="ARBA" id="ARBA00022833"/>
    </source>
</evidence>
<dbReference type="PROSITE" id="PS50280">
    <property type="entry name" value="SET"/>
    <property type="match status" value="1"/>
</dbReference>
<dbReference type="InterPro" id="IPR001214">
    <property type="entry name" value="SET_dom"/>
</dbReference>
<dbReference type="InterPro" id="IPR013083">
    <property type="entry name" value="Znf_RING/FYVE/PHD"/>
</dbReference>
<dbReference type="GO" id="GO:0008270">
    <property type="term" value="F:zinc ion binding"/>
    <property type="evidence" value="ECO:0007669"/>
    <property type="project" value="UniProtKB-KW"/>
</dbReference>
<evidence type="ECO:0000256" key="4">
    <source>
        <dbReference type="ARBA" id="ARBA00022679"/>
    </source>
</evidence>
<dbReference type="InterPro" id="IPR034732">
    <property type="entry name" value="EPHD"/>
</dbReference>
<feature type="domain" description="PHD-type" evidence="20">
    <location>
        <begin position="1036"/>
        <end position="1097"/>
    </location>
</feature>
<dbReference type="RefSeq" id="XP_017880529.1">
    <property type="nucleotide sequence ID" value="XM_018025040.2"/>
</dbReference>
<evidence type="ECO:0000259" key="21">
    <source>
        <dbReference type="PROSITE" id="PS50280"/>
    </source>
</evidence>
<evidence type="ECO:0000256" key="19">
    <source>
        <dbReference type="SAM" id="MobiDB-lite"/>
    </source>
</evidence>
<keyword evidence="11" id="KW-0805">Transcription regulation</keyword>
<evidence type="ECO:0000256" key="6">
    <source>
        <dbReference type="ARBA" id="ARBA00022723"/>
    </source>
</evidence>
<proteinExistence type="predicted"/>
<feature type="compositionally biased region" description="Basic and acidic residues" evidence="19">
    <location>
        <begin position="799"/>
        <end position="835"/>
    </location>
</feature>
<feature type="domain" description="SET" evidence="21">
    <location>
        <begin position="3333"/>
        <end position="3449"/>
    </location>
</feature>
<dbReference type="Pfam" id="PF05964">
    <property type="entry name" value="FYRN"/>
    <property type="match status" value="1"/>
</dbReference>
<feature type="compositionally biased region" description="Polar residues" evidence="19">
    <location>
        <begin position="2234"/>
        <end position="2275"/>
    </location>
</feature>
<dbReference type="GO" id="GO:0035097">
    <property type="term" value="C:histone methyltransferase complex"/>
    <property type="evidence" value="ECO:0007669"/>
    <property type="project" value="TreeGrafter"/>
</dbReference>
<keyword evidence="13" id="KW-0238">DNA-binding</keyword>
<feature type="region of interest" description="Disordered" evidence="19">
    <location>
        <begin position="1917"/>
        <end position="1937"/>
    </location>
</feature>
<dbReference type="Gene3D" id="1.20.920.10">
    <property type="entry name" value="Bromodomain-like"/>
    <property type="match status" value="1"/>
</dbReference>
<feature type="coiled-coil region" evidence="18">
    <location>
        <begin position="3021"/>
        <end position="3059"/>
    </location>
</feature>
<evidence type="ECO:0000256" key="2">
    <source>
        <dbReference type="ARBA" id="ARBA00012183"/>
    </source>
</evidence>
<dbReference type="GO" id="GO:0042800">
    <property type="term" value="F:histone H3K4 methyltransferase activity"/>
    <property type="evidence" value="ECO:0007669"/>
    <property type="project" value="TreeGrafter"/>
</dbReference>
<feature type="compositionally biased region" description="Polar residues" evidence="19">
    <location>
        <begin position="306"/>
        <end position="315"/>
    </location>
</feature>
<dbReference type="InterPro" id="IPR046341">
    <property type="entry name" value="SET_dom_sf"/>
</dbReference>
<evidence type="ECO:0000256" key="16">
    <source>
        <dbReference type="ARBA" id="ARBA00071661"/>
    </source>
</evidence>
<dbReference type="GO" id="GO:0005700">
    <property type="term" value="C:polytene chromosome"/>
    <property type="evidence" value="ECO:0007669"/>
    <property type="project" value="UniProtKB-ARBA"/>
</dbReference>
<feature type="compositionally biased region" description="Polar residues" evidence="19">
    <location>
        <begin position="2217"/>
        <end position="2226"/>
    </location>
</feature>
<keyword evidence="25" id="KW-1185">Reference proteome</keyword>
<evidence type="ECO:0000256" key="3">
    <source>
        <dbReference type="ARBA" id="ARBA00022603"/>
    </source>
</evidence>
<evidence type="ECO:0000256" key="1">
    <source>
        <dbReference type="ARBA" id="ARBA00004123"/>
    </source>
</evidence>
<keyword evidence="6" id="KW-0479">Metal-binding</keyword>
<dbReference type="Gene3D" id="3.30.160.360">
    <property type="match status" value="1"/>
</dbReference>
<keyword evidence="15" id="KW-0539">Nucleus</keyword>
<evidence type="ECO:0000259" key="23">
    <source>
        <dbReference type="PROSITE" id="PS51030"/>
    </source>
</evidence>
<dbReference type="CDD" id="cd15508">
    <property type="entry name" value="PHD3_KMT2A_like"/>
    <property type="match status" value="1"/>
</dbReference>
<evidence type="ECO:0000256" key="12">
    <source>
        <dbReference type="ARBA" id="ARBA00023117"/>
    </source>
</evidence>
<dbReference type="SMART" id="SM00542">
    <property type="entry name" value="FYRC"/>
    <property type="match status" value="1"/>
</dbReference>
<keyword evidence="10" id="KW-0156">Chromatin regulator</keyword>
<dbReference type="InterPro" id="IPR036427">
    <property type="entry name" value="Bromodomain-like_sf"/>
</dbReference>
<accession>A0AAJ7IZP3</accession>
<dbReference type="PROSITE" id="PS50868">
    <property type="entry name" value="POST_SET"/>
    <property type="match status" value="1"/>
</dbReference>
<dbReference type="PROSITE" id="PS51030">
    <property type="entry name" value="NUCLEAR_REC_DBD_2"/>
    <property type="match status" value="1"/>
</dbReference>
<dbReference type="FunFam" id="2.170.270.10:FF:000004">
    <property type="entry name" value="Histone-lysine N-methyltransferase"/>
    <property type="match status" value="1"/>
</dbReference>
<dbReference type="Pfam" id="PF13771">
    <property type="entry name" value="zf-HC5HC2H"/>
    <property type="match status" value="1"/>
</dbReference>
<protein>
    <recommendedName>
        <fullName evidence="16">Histone-lysine N-methyltransferase trithorax</fullName>
        <ecNumber evidence="2">2.1.1.355</ecNumber>
    </recommendedName>
</protein>
<evidence type="ECO:0000256" key="14">
    <source>
        <dbReference type="ARBA" id="ARBA00023163"/>
    </source>
</evidence>
<gene>
    <name evidence="26" type="primary">LOC108625224</name>
</gene>
<keyword evidence="8 17" id="KW-0863">Zinc-finger</keyword>
<dbReference type="PANTHER" id="PTHR45838">
    <property type="entry name" value="HISTONE-LYSINE-N-METHYLTRANSFERASE 2 KMT2 FAMILY MEMBER"/>
    <property type="match status" value="1"/>
</dbReference>
<dbReference type="InterPro" id="IPR003888">
    <property type="entry name" value="FYrich_N"/>
</dbReference>
<dbReference type="Gene3D" id="2.170.270.10">
    <property type="entry name" value="SET domain"/>
    <property type="match status" value="1"/>
</dbReference>
<dbReference type="SUPFAM" id="SSF57903">
    <property type="entry name" value="FYVE/PHD zinc finger"/>
    <property type="match status" value="1"/>
</dbReference>
<dbReference type="GO" id="GO:0098687">
    <property type="term" value="C:chromosomal region"/>
    <property type="evidence" value="ECO:0007669"/>
    <property type="project" value="UniProtKB-ARBA"/>
</dbReference>
<dbReference type="KEGG" id="ccal:108625224"/>
<dbReference type="InterPro" id="IPR047219">
    <property type="entry name" value="KMT2A_2B_SET"/>
</dbReference>
<evidence type="ECO:0000259" key="22">
    <source>
        <dbReference type="PROSITE" id="PS50868"/>
    </source>
</evidence>
<evidence type="ECO:0000256" key="5">
    <source>
        <dbReference type="ARBA" id="ARBA00022691"/>
    </source>
</evidence>
<evidence type="ECO:0000256" key="10">
    <source>
        <dbReference type="ARBA" id="ARBA00022853"/>
    </source>
</evidence>
<dbReference type="CTD" id="41737"/>
<keyword evidence="12" id="KW-0103">Bromodomain</keyword>
<dbReference type="CDD" id="cd19170">
    <property type="entry name" value="SET_KMT2A_2B"/>
    <property type="match status" value="1"/>
</dbReference>
<dbReference type="Gene3D" id="3.30.40.10">
    <property type="entry name" value="Zinc/RING finger domain, C3HC4 (zinc finger)"/>
    <property type="match status" value="3"/>
</dbReference>
<evidence type="ECO:0000259" key="24">
    <source>
        <dbReference type="PROSITE" id="PS51805"/>
    </source>
</evidence>
<keyword evidence="14" id="KW-0804">Transcription</keyword>
<feature type="domain" description="PHD-type" evidence="24">
    <location>
        <begin position="1390"/>
        <end position="1498"/>
    </location>
</feature>
<organism evidence="25 26">
    <name type="scientific">Ceratina calcarata</name>
    <dbReference type="NCBI Taxonomy" id="156304"/>
    <lineage>
        <taxon>Eukaryota</taxon>
        <taxon>Metazoa</taxon>
        <taxon>Ecdysozoa</taxon>
        <taxon>Arthropoda</taxon>
        <taxon>Hexapoda</taxon>
        <taxon>Insecta</taxon>
        <taxon>Pterygota</taxon>
        <taxon>Neoptera</taxon>
        <taxon>Endopterygota</taxon>
        <taxon>Hymenoptera</taxon>
        <taxon>Apocrita</taxon>
        <taxon>Aculeata</taxon>
        <taxon>Apoidea</taxon>
        <taxon>Anthophila</taxon>
        <taxon>Apidae</taxon>
        <taxon>Ceratina</taxon>
        <taxon>Zadontomerus</taxon>
    </lineage>
</organism>
<dbReference type="Proteomes" id="UP000694925">
    <property type="component" value="Unplaced"/>
</dbReference>